<sequence length="135" mass="15588">MHTVKNTTHSSLSFLYGRNHIGILNLTAFNIHTSTEKKKPESRLGTPTARLCGPTLKQITRREQRARTMAQRKHPLSRRTRSRVSIVVSDPPRYLSALLFVAQMISYVRENGQFKFLQIAFERRSSFVFEGRPDD</sequence>
<proteinExistence type="predicted"/>
<gene>
    <name evidence="1" type="ORF">EVAR_11445_1</name>
</gene>
<organism evidence="1 2">
    <name type="scientific">Eumeta variegata</name>
    <name type="common">Bagworm moth</name>
    <name type="synonym">Eumeta japonica</name>
    <dbReference type="NCBI Taxonomy" id="151549"/>
    <lineage>
        <taxon>Eukaryota</taxon>
        <taxon>Metazoa</taxon>
        <taxon>Ecdysozoa</taxon>
        <taxon>Arthropoda</taxon>
        <taxon>Hexapoda</taxon>
        <taxon>Insecta</taxon>
        <taxon>Pterygota</taxon>
        <taxon>Neoptera</taxon>
        <taxon>Endopterygota</taxon>
        <taxon>Lepidoptera</taxon>
        <taxon>Glossata</taxon>
        <taxon>Ditrysia</taxon>
        <taxon>Tineoidea</taxon>
        <taxon>Psychidae</taxon>
        <taxon>Oiketicinae</taxon>
        <taxon>Eumeta</taxon>
    </lineage>
</organism>
<dbReference type="Proteomes" id="UP000299102">
    <property type="component" value="Unassembled WGS sequence"/>
</dbReference>
<keyword evidence="2" id="KW-1185">Reference proteome</keyword>
<dbReference type="EMBL" id="BGZK01000069">
    <property type="protein sequence ID" value="GBP15148.1"/>
    <property type="molecule type" value="Genomic_DNA"/>
</dbReference>
<evidence type="ECO:0000313" key="1">
    <source>
        <dbReference type="EMBL" id="GBP15148.1"/>
    </source>
</evidence>
<comment type="caution">
    <text evidence="1">The sequence shown here is derived from an EMBL/GenBank/DDBJ whole genome shotgun (WGS) entry which is preliminary data.</text>
</comment>
<name>A0A4C1TNF0_EUMVA</name>
<accession>A0A4C1TNF0</accession>
<reference evidence="1 2" key="1">
    <citation type="journal article" date="2019" name="Commun. Biol.">
        <title>The bagworm genome reveals a unique fibroin gene that provides high tensile strength.</title>
        <authorList>
            <person name="Kono N."/>
            <person name="Nakamura H."/>
            <person name="Ohtoshi R."/>
            <person name="Tomita M."/>
            <person name="Numata K."/>
            <person name="Arakawa K."/>
        </authorList>
    </citation>
    <scope>NUCLEOTIDE SEQUENCE [LARGE SCALE GENOMIC DNA]</scope>
</reference>
<dbReference type="AlphaFoldDB" id="A0A4C1TNF0"/>
<protein>
    <submittedName>
        <fullName evidence="1">Uncharacterized protein</fullName>
    </submittedName>
</protein>
<evidence type="ECO:0000313" key="2">
    <source>
        <dbReference type="Proteomes" id="UP000299102"/>
    </source>
</evidence>